<dbReference type="InterPro" id="IPR051396">
    <property type="entry name" value="Bact_Antivir_Def_Nuclease"/>
</dbReference>
<gene>
    <name evidence="2" type="ORF">CRENPOLYSF1_90022</name>
</gene>
<dbReference type="AlphaFoldDB" id="A0A1R4HJK7"/>
<protein>
    <recommendedName>
        <fullName evidence="1">ATPase AAA-type core domain-containing protein</fullName>
    </recommendedName>
</protein>
<evidence type="ECO:0000313" key="2">
    <source>
        <dbReference type="EMBL" id="SJM96418.1"/>
    </source>
</evidence>
<evidence type="ECO:0000313" key="3">
    <source>
        <dbReference type="Proteomes" id="UP000195667"/>
    </source>
</evidence>
<feature type="domain" description="ATPase AAA-type core" evidence="1">
    <location>
        <begin position="193"/>
        <end position="264"/>
    </location>
</feature>
<dbReference type="Proteomes" id="UP000195667">
    <property type="component" value="Unassembled WGS sequence"/>
</dbReference>
<proteinExistence type="predicted"/>
<keyword evidence="3" id="KW-1185">Reference proteome</keyword>
<reference evidence="3" key="1">
    <citation type="submission" date="2017-02" db="EMBL/GenBank/DDBJ databases">
        <authorList>
            <person name="Daims H."/>
        </authorList>
    </citation>
    <scope>NUCLEOTIDE SEQUENCE [LARGE SCALE GENOMIC DNA]</scope>
</reference>
<dbReference type="RefSeq" id="WP_087145240.1">
    <property type="nucleotide sequence ID" value="NZ_FUKI01000170.1"/>
</dbReference>
<dbReference type="SUPFAM" id="SSF52540">
    <property type="entry name" value="P-loop containing nucleoside triphosphate hydrolases"/>
    <property type="match status" value="1"/>
</dbReference>
<dbReference type="OrthoDB" id="3322489at2"/>
<dbReference type="EMBL" id="FUKI01000170">
    <property type="protein sequence ID" value="SJM96418.1"/>
    <property type="molecule type" value="Genomic_DNA"/>
</dbReference>
<name>A0A1R4HJK7_9GAMM</name>
<dbReference type="Gene3D" id="3.40.50.300">
    <property type="entry name" value="P-loop containing nucleotide triphosphate hydrolases"/>
    <property type="match status" value="1"/>
</dbReference>
<dbReference type="GO" id="GO:0005524">
    <property type="term" value="F:ATP binding"/>
    <property type="evidence" value="ECO:0007669"/>
    <property type="project" value="InterPro"/>
</dbReference>
<dbReference type="Pfam" id="PF13304">
    <property type="entry name" value="AAA_21"/>
    <property type="match status" value="1"/>
</dbReference>
<sequence>MNNHFLTDIEIIQFKCFTDFKASGFKRVNLIGGKNNIGKTAFMEACYINLHSKNIDTLITAIHSIKFRRENLNFYSEGIDDQECIDHMRNYATKSNLSEKSFYITEKDAKKEYKIAINDEEVIINKKDLNFIVEHIDTCEFIDNFGWVNHELIEKFQAIQKQDQEHELNNFVREFDNSIENFKVIGDKPQCKTNGEYRDIVEFGDGLRHYISIICALYACENGYLFIDEIDNGIHYSQLDRLWELILTLSKKTNCQLFAITHSKEMLESFARVAKKLNEQDISYTTLVKNKQQEIKAITQDYEMLLYSMAQEHEVR</sequence>
<dbReference type="InterPro" id="IPR027417">
    <property type="entry name" value="P-loop_NTPase"/>
</dbReference>
<dbReference type="PANTHER" id="PTHR43581:SF4">
    <property type="entry name" value="ATP_GTP PHOSPHATASE"/>
    <property type="match status" value="1"/>
</dbReference>
<organism evidence="2 3">
    <name type="scientific">Crenothrix polyspora</name>
    <dbReference type="NCBI Taxonomy" id="360316"/>
    <lineage>
        <taxon>Bacteria</taxon>
        <taxon>Pseudomonadati</taxon>
        <taxon>Pseudomonadota</taxon>
        <taxon>Gammaproteobacteria</taxon>
        <taxon>Methylococcales</taxon>
        <taxon>Crenotrichaceae</taxon>
        <taxon>Crenothrix</taxon>
    </lineage>
</organism>
<dbReference type="GO" id="GO:0016887">
    <property type="term" value="F:ATP hydrolysis activity"/>
    <property type="evidence" value="ECO:0007669"/>
    <property type="project" value="InterPro"/>
</dbReference>
<evidence type="ECO:0000259" key="1">
    <source>
        <dbReference type="Pfam" id="PF13304"/>
    </source>
</evidence>
<accession>A0A1R4HJK7</accession>
<dbReference type="InterPro" id="IPR003959">
    <property type="entry name" value="ATPase_AAA_core"/>
</dbReference>
<dbReference type="PANTHER" id="PTHR43581">
    <property type="entry name" value="ATP/GTP PHOSPHATASE"/>
    <property type="match status" value="1"/>
</dbReference>